<reference evidence="3" key="1">
    <citation type="journal article" date="2013" name="Nat. Genet.">
        <title>The duck genome and transcriptome provide insight into an avian influenza virus reservoir species.</title>
        <authorList>
            <person name="Huang Y."/>
            <person name="Li Y."/>
            <person name="Burt D.W."/>
            <person name="Chen H."/>
            <person name="Zhang Y."/>
            <person name="Qian W."/>
            <person name="Kim H."/>
            <person name="Gan S."/>
            <person name="Zhao Y."/>
            <person name="Li J."/>
            <person name="Yi K."/>
            <person name="Feng H."/>
            <person name="Zhu P."/>
            <person name="Li B."/>
            <person name="Liu Q."/>
            <person name="Fairley S."/>
            <person name="Magor K.E."/>
            <person name="Du Z."/>
            <person name="Hu X."/>
            <person name="Goodman L."/>
            <person name="Tafer H."/>
            <person name="Vignal A."/>
            <person name="Lee T."/>
            <person name="Kim K.W."/>
            <person name="Sheng Z."/>
            <person name="An Y."/>
            <person name="Searle S."/>
            <person name="Herrero J."/>
            <person name="Groenen M.A."/>
            <person name="Crooijmans R.P."/>
            <person name="Faraut T."/>
            <person name="Cai Q."/>
            <person name="Webster R.G."/>
            <person name="Aldridge J.R."/>
            <person name="Warren W.C."/>
            <person name="Bartschat S."/>
            <person name="Kehr S."/>
            <person name="Marz M."/>
            <person name="Stadler P.F."/>
            <person name="Smith J."/>
            <person name="Kraus R.H."/>
            <person name="Zhao Y."/>
            <person name="Ren L."/>
            <person name="Fei J."/>
            <person name="Morisson M."/>
            <person name="Kaiser P."/>
            <person name="Griffin D.K."/>
            <person name="Rao M."/>
            <person name="Pitel F."/>
            <person name="Wang J."/>
            <person name="Li N."/>
        </authorList>
    </citation>
    <scope>NUCLEOTIDE SEQUENCE [LARGE SCALE GENOMIC DNA]</scope>
</reference>
<accession>R0K4L6</accession>
<gene>
    <name evidence="2" type="ORF">Anapl_04984</name>
</gene>
<keyword evidence="3" id="KW-1185">Reference proteome</keyword>
<evidence type="ECO:0000256" key="1">
    <source>
        <dbReference type="SAM" id="MobiDB-lite"/>
    </source>
</evidence>
<protein>
    <submittedName>
        <fullName evidence="2">Uncharacterized protein</fullName>
    </submittedName>
</protein>
<proteinExistence type="predicted"/>
<evidence type="ECO:0000313" key="2">
    <source>
        <dbReference type="EMBL" id="EOB04682.1"/>
    </source>
</evidence>
<dbReference type="Proteomes" id="UP000296049">
    <property type="component" value="Unassembled WGS sequence"/>
</dbReference>
<dbReference type="EMBL" id="KB742764">
    <property type="protein sequence ID" value="EOB04682.1"/>
    <property type="molecule type" value="Genomic_DNA"/>
</dbReference>
<evidence type="ECO:0000313" key="3">
    <source>
        <dbReference type="Proteomes" id="UP000296049"/>
    </source>
</evidence>
<dbReference type="AlphaFoldDB" id="R0K4L6"/>
<sequence>MAASTVIVPRGMVSTVLYQHPAGTRASCCDAVLLLHKHMEVLGICGEGNGSQALNGVSLSVNPPLWTQKSVSKGALSTQWLRPSRPHLDEKCVTDNQPKIHGYMMRKLLLASSEHTAIESVGHWPAGAPCHQPRAQPWGTGGNRAKSLQVKQRGKMRLQKHQEVQTNHEIIWNLNCYQLDGGAASGEQLSPAFICAPLSADSLHPPQVFTPVGCRLRPTKALAASAGKIIASMKCEPAASPRARGALPEHRVPSAVCSSGAAGPWFCSAAPGAPPAVTPRTMKSSQTTAVPHRLSTQHLPACCRSSIRQPSTCLEKEESAERGQDGARSGLGERDLEKARGKLATAFLVAGSDKELQQESLLFVCLLCFPAVYDILKLERCFGLLHFSASAASVSENGPQRGTTGIRCEMRIRISH</sequence>
<organism evidence="2 3">
    <name type="scientific">Anas platyrhynchos</name>
    <name type="common">Mallard</name>
    <name type="synonym">Anas boschas</name>
    <dbReference type="NCBI Taxonomy" id="8839"/>
    <lineage>
        <taxon>Eukaryota</taxon>
        <taxon>Metazoa</taxon>
        <taxon>Chordata</taxon>
        <taxon>Craniata</taxon>
        <taxon>Vertebrata</taxon>
        <taxon>Euteleostomi</taxon>
        <taxon>Archelosauria</taxon>
        <taxon>Archosauria</taxon>
        <taxon>Dinosauria</taxon>
        <taxon>Saurischia</taxon>
        <taxon>Theropoda</taxon>
        <taxon>Coelurosauria</taxon>
        <taxon>Aves</taxon>
        <taxon>Neognathae</taxon>
        <taxon>Galloanserae</taxon>
        <taxon>Anseriformes</taxon>
        <taxon>Anatidae</taxon>
        <taxon>Anatinae</taxon>
        <taxon>Anas</taxon>
    </lineage>
</organism>
<name>R0K4L6_ANAPL</name>
<feature type="region of interest" description="Disordered" evidence="1">
    <location>
        <begin position="314"/>
        <end position="334"/>
    </location>
</feature>